<dbReference type="InterPro" id="IPR045028">
    <property type="entry name" value="DinG/Rad3-like"/>
</dbReference>
<dbReference type="Gene3D" id="3.40.50.300">
    <property type="entry name" value="P-loop containing nucleotide triphosphate hydrolases"/>
    <property type="match status" value="2"/>
</dbReference>
<keyword evidence="1" id="KW-0547">Nucleotide-binding</keyword>
<keyword evidence="8" id="KW-1185">Reference proteome</keyword>
<proteinExistence type="inferred from homology"/>
<feature type="coiled-coil region" evidence="5">
    <location>
        <begin position="327"/>
        <end position="361"/>
    </location>
</feature>
<evidence type="ECO:0000256" key="1">
    <source>
        <dbReference type="ARBA" id="ARBA00022741"/>
    </source>
</evidence>
<evidence type="ECO:0000259" key="6">
    <source>
        <dbReference type="PROSITE" id="PS51193"/>
    </source>
</evidence>
<dbReference type="GO" id="GO:0003678">
    <property type="term" value="F:DNA helicase activity"/>
    <property type="evidence" value="ECO:0007669"/>
    <property type="project" value="UniProtKB-EC"/>
</dbReference>
<organism evidence="7 8">
    <name type="scientific">candidate division CSSED10-310 bacterium</name>
    <dbReference type="NCBI Taxonomy" id="2855610"/>
    <lineage>
        <taxon>Bacteria</taxon>
        <taxon>Bacteria division CSSED10-310</taxon>
    </lineage>
</organism>
<dbReference type="InterPro" id="IPR014013">
    <property type="entry name" value="Helic_SF1/SF2_ATP-bd_DinG/Rad3"/>
</dbReference>
<evidence type="ECO:0000256" key="4">
    <source>
        <dbReference type="ARBA" id="ARBA00038058"/>
    </source>
</evidence>
<keyword evidence="2 7" id="KW-0378">Hydrolase</keyword>
<dbReference type="Pfam" id="PF13307">
    <property type="entry name" value="Helicase_C_2"/>
    <property type="match status" value="1"/>
</dbReference>
<dbReference type="EC" id="3.6.4.12" evidence="7"/>
<gene>
    <name evidence="7" type="ORF">ACFL27_16930</name>
</gene>
<feature type="domain" description="Helicase ATP-binding" evidence="6">
    <location>
        <begin position="24"/>
        <end position="287"/>
    </location>
</feature>
<keyword evidence="5" id="KW-0175">Coiled coil</keyword>
<dbReference type="PROSITE" id="PS51193">
    <property type="entry name" value="HELICASE_ATP_BIND_2"/>
    <property type="match status" value="1"/>
</dbReference>
<evidence type="ECO:0000313" key="8">
    <source>
        <dbReference type="Proteomes" id="UP001594351"/>
    </source>
</evidence>
<dbReference type="Pfam" id="PF00270">
    <property type="entry name" value="DEAD"/>
    <property type="match status" value="1"/>
</dbReference>
<dbReference type="InterPro" id="IPR006555">
    <property type="entry name" value="ATP-dep_Helicase_C"/>
</dbReference>
<reference evidence="7 8" key="1">
    <citation type="submission" date="2024-09" db="EMBL/GenBank/DDBJ databases">
        <title>Laminarin stimulates single cell rates of sulfate reduction while oxygen inhibits transcriptomic activity in coastal marine sediment.</title>
        <authorList>
            <person name="Lindsay M."/>
            <person name="Orcutt B."/>
            <person name="Emerson D."/>
            <person name="Stepanauskas R."/>
            <person name="D'Angelo T."/>
        </authorList>
    </citation>
    <scope>NUCLEOTIDE SEQUENCE [LARGE SCALE GENOMIC DNA]</scope>
    <source>
        <strain evidence="7">SAG AM-311-K15</strain>
    </source>
</reference>
<dbReference type="SMART" id="SM00491">
    <property type="entry name" value="HELICc2"/>
    <property type="match status" value="1"/>
</dbReference>
<dbReference type="EMBL" id="JBHPBY010000236">
    <property type="protein sequence ID" value="MFC1851878.1"/>
    <property type="molecule type" value="Genomic_DNA"/>
</dbReference>
<sequence length="655" mass="75169">MMAQGNVPEKLSAVIQDIFGEAGRLSTCLPGYEYREGQCLMAEAVRLAINQKQHLMAEAGTGTGKSLAYLIPAILSEQQLVVSTVTKNLQEQLYFKDVPFIQKQLGLNFKACNLKGRANYLCWRRYHYFLQQPFFDFSDDAKLFNKVMLWVSDTKTGDRAELDFLPDNYSSWSAITSSADTCIGRKCRYRQECYFEKMKQKARNSDVIIINHHLFFADLAIKMRAQYSGMLPPIELLVLDEAHEIEDVATNYFGLRFSLWQVHRLYLDTRKELALVERTQEPIADDSLAQRVDEQARLFFNLFRAKKYREKFRLQKRAWSQNLDLAYTDLEKAIRKLIRSLQKLNQKSDEMENLITRWQKVSQEAETITALDRDDLVYWVESTARNVILAAAPIELASELSVEVFQKIPSVIMTSATLSTNQNFDFFKGRVGLAACREIIVESPFDFKKQAVLFIPRRAPDPRHSSFDEFVINAVKKTLTLTQGKAFVLFTSRRRMENTYEVLASMLPFQSFLQGEKPKHLLIQMFREDIDSVLFATSSFWHGVDVVGPSLSCVIIDKIPFSVPDEPVIEARIEFIKNRGGNAFIDFMVPSAIITLKQGIGRLIRSRTDIGVIALLDRRFIHSSYAHLFQQSMPPLTVTTDEQVLQQVALSIQQK</sequence>
<evidence type="ECO:0000256" key="2">
    <source>
        <dbReference type="ARBA" id="ARBA00022801"/>
    </source>
</evidence>
<dbReference type="InterPro" id="IPR011545">
    <property type="entry name" value="DEAD/DEAH_box_helicase_dom"/>
</dbReference>
<comment type="similarity">
    <text evidence="4">Belongs to the helicase family. DinG subfamily.</text>
</comment>
<dbReference type="InterPro" id="IPR027417">
    <property type="entry name" value="P-loop_NTPase"/>
</dbReference>
<evidence type="ECO:0000256" key="3">
    <source>
        <dbReference type="ARBA" id="ARBA00022840"/>
    </source>
</evidence>
<dbReference type="PANTHER" id="PTHR11472:SF34">
    <property type="entry name" value="REGULATOR OF TELOMERE ELONGATION HELICASE 1"/>
    <property type="match status" value="1"/>
</dbReference>
<name>A0ABV6Z0L7_UNCC1</name>
<keyword evidence="7" id="KW-0347">Helicase</keyword>
<dbReference type="SUPFAM" id="SSF52540">
    <property type="entry name" value="P-loop containing nucleoside triphosphate hydrolases"/>
    <property type="match status" value="1"/>
</dbReference>
<dbReference type="Proteomes" id="UP001594351">
    <property type="component" value="Unassembled WGS sequence"/>
</dbReference>
<accession>A0ABV6Z0L7</accession>
<keyword evidence="3" id="KW-0067">ATP-binding</keyword>
<comment type="caution">
    <text evidence="7">The sequence shown here is derived from an EMBL/GenBank/DDBJ whole genome shotgun (WGS) entry which is preliminary data.</text>
</comment>
<protein>
    <submittedName>
        <fullName evidence="7">ATP-dependent DNA helicase</fullName>
        <ecNumber evidence="7">3.6.4.12</ecNumber>
    </submittedName>
</protein>
<dbReference type="GO" id="GO:0016787">
    <property type="term" value="F:hydrolase activity"/>
    <property type="evidence" value="ECO:0007669"/>
    <property type="project" value="UniProtKB-KW"/>
</dbReference>
<evidence type="ECO:0000256" key="5">
    <source>
        <dbReference type="SAM" id="Coils"/>
    </source>
</evidence>
<evidence type="ECO:0000313" key="7">
    <source>
        <dbReference type="EMBL" id="MFC1851878.1"/>
    </source>
</evidence>
<dbReference type="PANTHER" id="PTHR11472">
    <property type="entry name" value="DNA REPAIR DEAD HELICASE RAD3/XP-D SUBFAMILY MEMBER"/>
    <property type="match status" value="1"/>
</dbReference>